<dbReference type="Ensembl" id="ENSMUST00000234432.2">
    <property type="protein sequence ID" value="ENSMUSP00000157350.2"/>
    <property type="gene ID" value="ENSMUSG00000024072.10"/>
</dbReference>
<reference evidence="1" key="3">
    <citation type="submission" date="2025-08" db="UniProtKB">
        <authorList>
            <consortium name="Ensembl"/>
        </authorList>
    </citation>
    <scope>IDENTIFICATION</scope>
    <source>
        <strain evidence="1">C57BL/6J</strain>
    </source>
</reference>
<dbReference type="ExpressionAtlas" id="A0A3Q4L376">
    <property type="expression patterns" value="baseline and differential"/>
</dbReference>
<dbReference type="AlphaFoldDB" id="A0A3Q4L376"/>
<evidence type="ECO:0000313" key="3">
    <source>
        <dbReference type="Proteomes" id="UP000000589"/>
    </source>
</evidence>
<reference evidence="1" key="4">
    <citation type="submission" date="2025-09" db="UniProtKB">
        <authorList>
            <consortium name="Ensembl"/>
        </authorList>
    </citation>
    <scope>IDENTIFICATION</scope>
    <source>
        <strain evidence="1">C57BL/6J</strain>
    </source>
</reference>
<dbReference type="Antibodypedia" id="14283">
    <property type="antibodies" value="93 antibodies from 24 providers"/>
</dbReference>
<proteinExistence type="predicted"/>
<sequence>MQPPGPPPAYAPANGDFTFVSSADAEGTRFLTAQYEKTS</sequence>
<dbReference type="GeneTree" id="ENSGT00940000153168"/>
<dbReference type="VEuPathDB" id="HostDB:ENSMUSG00000024072"/>
<dbReference type="AGR" id="MGI:1915114"/>
<organism evidence="1 3">
    <name type="scientific">Mus musculus</name>
    <name type="common">Mouse</name>
    <dbReference type="NCBI Taxonomy" id="10090"/>
    <lineage>
        <taxon>Eukaryota</taxon>
        <taxon>Metazoa</taxon>
        <taxon>Chordata</taxon>
        <taxon>Craniata</taxon>
        <taxon>Vertebrata</taxon>
        <taxon>Euteleostomi</taxon>
        <taxon>Mammalia</taxon>
        <taxon>Eutheria</taxon>
        <taxon>Euarchontoglires</taxon>
        <taxon>Glires</taxon>
        <taxon>Rodentia</taxon>
        <taxon>Myomorpha</taxon>
        <taxon>Muroidea</taxon>
        <taxon>Muridae</taxon>
        <taxon>Murinae</taxon>
        <taxon>Mus</taxon>
        <taxon>Mus</taxon>
    </lineage>
</organism>
<evidence type="ECO:0000313" key="2">
    <source>
        <dbReference type="MGI" id="MGI:1915114"/>
    </source>
</evidence>
<reference evidence="1 3" key="2">
    <citation type="journal article" date="2011" name="PLoS Biol.">
        <title>Modernizing reference genome assemblies.</title>
        <authorList>
            <person name="Church D.M."/>
            <person name="Schneider V.A."/>
            <person name="Graves T."/>
            <person name="Auger K."/>
            <person name="Cunningham F."/>
            <person name="Bouk N."/>
            <person name="Chen H.C."/>
            <person name="Agarwala R."/>
            <person name="McLaren W.M."/>
            <person name="Ritchie G.R."/>
            <person name="Albracht D."/>
            <person name="Kremitzki M."/>
            <person name="Rock S."/>
            <person name="Kotkiewicz H."/>
            <person name="Kremitzki C."/>
            <person name="Wollam A."/>
            <person name="Trani L."/>
            <person name="Fulton L."/>
            <person name="Fulton R."/>
            <person name="Matthews L."/>
            <person name="Whitehead S."/>
            <person name="Chow W."/>
            <person name="Torrance J."/>
            <person name="Dunn M."/>
            <person name="Harden G."/>
            <person name="Threadgold G."/>
            <person name="Wood J."/>
            <person name="Collins J."/>
            <person name="Heath P."/>
            <person name="Griffiths G."/>
            <person name="Pelan S."/>
            <person name="Grafham D."/>
            <person name="Eichler E.E."/>
            <person name="Weinstock G."/>
            <person name="Mardis E.R."/>
            <person name="Wilson R.K."/>
            <person name="Howe K."/>
            <person name="Flicek P."/>
            <person name="Hubbard T."/>
        </authorList>
    </citation>
    <scope>NUCLEOTIDE SEQUENCE [LARGE SCALE GENOMIC DNA]</scope>
    <source>
        <strain evidence="1 3">C57BL/6J</strain>
    </source>
</reference>
<dbReference type="MGI" id="MGI:1915114">
    <property type="gene designation" value="Yipf4"/>
</dbReference>
<name>A0A3Q4L376_MOUSE</name>
<reference evidence="1 3" key="1">
    <citation type="journal article" date="2009" name="PLoS Biol.">
        <title>Lineage-specific biology revealed by a finished genome assembly of the mouse.</title>
        <authorList>
            <consortium name="Mouse Genome Sequencing Consortium"/>
            <person name="Church D.M."/>
            <person name="Goodstadt L."/>
            <person name="Hillier L.W."/>
            <person name="Zody M.C."/>
            <person name="Goldstein S."/>
            <person name="She X."/>
            <person name="Bult C.J."/>
            <person name="Agarwala R."/>
            <person name="Cherry J.L."/>
            <person name="DiCuccio M."/>
            <person name="Hlavina W."/>
            <person name="Kapustin Y."/>
            <person name="Meric P."/>
            <person name="Maglott D."/>
            <person name="Birtle Z."/>
            <person name="Marques A.C."/>
            <person name="Graves T."/>
            <person name="Zhou S."/>
            <person name="Teague B."/>
            <person name="Potamousis K."/>
            <person name="Churas C."/>
            <person name="Place M."/>
            <person name="Herschleb J."/>
            <person name="Runnheim R."/>
            <person name="Forrest D."/>
            <person name="Amos-Landgraf J."/>
            <person name="Schwartz D.C."/>
            <person name="Cheng Z."/>
            <person name="Lindblad-Toh K."/>
            <person name="Eichler E.E."/>
            <person name="Ponting C.P."/>
        </authorList>
    </citation>
    <scope>NUCLEOTIDE SEQUENCE [LARGE SCALE GENOMIC DNA]</scope>
    <source>
        <strain evidence="1 3">C57BL/6J</strain>
    </source>
</reference>
<dbReference type="Proteomes" id="UP000000589">
    <property type="component" value="Chromosome 17"/>
</dbReference>
<gene>
    <name evidence="1 2" type="primary">Yipf4</name>
</gene>
<accession>A0A3Q4L376</accession>
<keyword evidence="3" id="KW-1185">Reference proteome</keyword>
<evidence type="ECO:0000313" key="1">
    <source>
        <dbReference type="Ensembl" id="ENSMUSP00000157350.2"/>
    </source>
</evidence>
<protein>
    <submittedName>
        <fullName evidence="1">Yip1 domain family, member 4</fullName>
    </submittedName>
</protein>
<dbReference type="Bgee" id="ENSMUSG00000024072">
    <property type="expression patterns" value="Expressed in seminal vesicle and 260 other cell types or tissues"/>
</dbReference>